<comment type="function">
    <text evidence="5">Functions as an E3 ubiquitin ligase.</text>
</comment>
<dbReference type="EC" id="2.3.2.27" evidence="5"/>
<dbReference type="Gene3D" id="3.30.40.10">
    <property type="entry name" value="Zinc/RING finger domain, C3HC4 (zinc finger)"/>
    <property type="match status" value="1"/>
</dbReference>
<name>A0AAV7E6J5_ARIFI</name>
<sequence length="432" mass="47078">MDEIEIPHYFLCPISLELMRDPVTVSTGITYDRQSIERWMFSGPNNSNNKGKKTCPVTKQAVHEELTTPNHTLRRLIQAWCTANASSGIERIPTPRPPVDKTHILNLIANARVNPHSHLLPALQKLKSIASESDRNKRCIESAPGALSFLASLVIVKDDEELPAARAEALSVLHHLQLTDDGLRELLYGSGADDLISSLTDVLRRSGSCTQSRVYAIFLLKSILAVFDPVKLVSMRAETLVEVVRVLRHQISSQATKAALQILIEVCPWGRNRMKAVESGAVSVLIELLLTESSSSTGTSTTTATERLPSSDKKRCTEMTLVVLDQLCGCADGRAEFLSHAAGLAVVSKKMLRVSGVATERAVKIVSSIARYSATPAVLQEMLQVGVVSKLCLVVQVNCSLKAREKAKDILALHSKAWTNSPCVPLNFTASS</sequence>
<evidence type="ECO:0000313" key="8">
    <source>
        <dbReference type="Proteomes" id="UP000825729"/>
    </source>
</evidence>
<dbReference type="AlphaFoldDB" id="A0AAV7E6J5"/>
<dbReference type="Proteomes" id="UP000825729">
    <property type="component" value="Unassembled WGS sequence"/>
</dbReference>
<dbReference type="CDD" id="cd16664">
    <property type="entry name" value="RING-Ubox_PUB"/>
    <property type="match status" value="1"/>
</dbReference>
<dbReference type="InterPro" id="IPR045210">
    <property type="entry name" value="RING-Ubox_PUB"/>
</dbReference>
<evidence type="ECO:0000256" key="5">
    <source>
        <dbReference type="RuleBase" id="RU369093"/>
    </source>
</evidence>
<dbReference type="InterPro" id="IPR013083">
    <property type="entry name" value="Znf_RING/FYVE/PHD"/>
</dbReference>
<dbReference type="SUPFAM" id="SSF57850">
    <property type="entry name" value="RING/U-box"/>
    <property type="match status" value="1"/>
</dbReference>
<dbReference type="Gene3D" id="1.25.10.10">
    <property type="entry name" value="Leucine-rich Repeat Variant"/>
    <property type="match status" value="1"/>
</dbReference>
<dbReference type="PANTHER" id="PTHR22849:SF132">
    <property type="entry name" value="E3 UBIQUITIN-PROTEIN LIGASE PUB23"/>
    <property type="match status" value="1"/>
</dbReference>
<dbReference type="Pfam" id="PF04564">
    <property type="entry name" value="U-box"/>
    <property type="match status" value="1"/>
</dbReference>
<evidence type="ECO:0000256" key="4">
    <source>
        <dbReference type="ARBA" id="ARBA00022786"/>
    </source>
</evidence>
<dbReference type="InterPro" id="IPR003613">
    <property type="entry name" value="Ubox_domain"/>
</dbReference>
<reference evidence="7 8" key="1">
    <citation type="submission" date="2021-07" db="EMBL/GenBank/DDBJ databases">
        <title>The Aristolochia fimbriata genome: insights into angiosperm evolution, floral development and chemical biosynthesis.</title>
        <authorList>
            <person name="Jiao Y."/>
        </authorList>
    </citation>
    <scope>NUCLEOTIDE SEQUENCE [LARGE SCALE GENOMIC DNA]</scope>
    <source>
        <strain evidence="7">IBCAS-2021</strain>
        <tissue evidence="7">Leaf</tissue>
    </source>
</reference>
<evidence type="ECO:0000256" key="1">
    <source>
        <dbReference type="ARBA" id="ARBA00000900"/>
    </source>
</evidence>
<dbReference type="PROSITE" id="PS51698">
    <property type="entry name" value="U_BOX"/>
    <property type="match status" value="1"/>
</dbReference>
<dbReference type="PANTHER" id="PTHR22849">
    <property type="entry name" value="WDSAM1 PROTEIN"/>
    <property type="match status" value="1"/>
</dbReference>
<proteinExistence type="predicted"/>
<feature type="domain" description="U-box" evidence="6">
    <location>
        <begin position="5"/>
        <end position="87"/>
    </location>
</feature>
<keyword evidence="3 5" id="KW-0808">Transferase</keyword>
<evidence type="ECO:0000256" key="3">
    <source>
        <dbReference type="ARBA" id="ARBA00022679"/>
    </source>
</evidence>
<keyword evidence="8" id="KW-1185">Reference proteome</keyword>
<accession>A0AAV7E6J5</accession>
<comment type="pathway">
    <text evidence="2 5">Protein modification; protein ubiquitination.</text>
</comment>
<dbReference type="SUPFAM" id="SSF48371">
    <property type="entry name" value="ARM repeat"/>
    <property type="match status" value="1"/>
</dbReference>
<dbReference type="SMART" id="SM00504">
    <property type="entry name" value="Ubox"/>
    <property type="match status" value="1"/>
</dbReference>
<dbReference type="InterPro" id="IPR011989">
    <property type="entry name" value="ARM-like"/>
</dbReference>
<comment type="catalytic activity">
    <reaction evidence="1 5">
        <text>S-ubiquitinyl-[E2 ubiquitin-conjugating enzyme]-L-cysteine + [acceptor protein]-L-lysine = [E2 ubiquitin-conjugating enzyme]-L-cysteine + N(6)-ubiquitinyl-[acceptor protein]-L-lysine.</text>
        <dbReference type="EC" id="2.3.2.27"/>
    </reaction>
</comment>
<evidence type="ECO:0000313" key="7">
    <source>
        <dbReference type="EMBL" id="KAG9444427.1"/>
    </source>
</evidence>
<protein>
    <recommendedName>
        <fullName evidence="5 6">U-box domain-containing protein</fullName>
        <ecNumber evidence="5">2.3.2.27</ecNumber>
    </recommendedName>
    <alternativeName>
        <fullName evidence="5">RING-type E3 ubiquitin transferase PUB</fullName>
    </alternativeName>
</protein>
<dbReference type="Pfam" id="PF25598">
    <property type="entry name" value="ARM_PUB"/>
    <property type="match status" value="1"/>
</dbReference>
<dbReference type="GO" id="GO:0016567">
    <property type="term" value="P:protein ubiquitination"/>
    <property type="evidence" value="ECO:0007669"/>
    <property type="project" value="UniProtKB-UniRule"/>
</dbReference>
<gene>
    <name evidence="7" type="ORF">H6P81_015767</name>
</gene>
<dbReference type="InterPro" id="IPR045185">
    <property type="entry name" value="PUB22/23/24-like"/>
</dbReference>
<organism evidence="7 8">
    <name type="scientific">Aristolochia fimbriata</name>
    <name type="common">White veined hardy Dutchman's pipe vine</name>
    <dbReference type="NCBI Taxonomy" id="158543"/>
    <lineage>
        <taxon>Eukaryota</taxon>
        <taxon>Viridiplantae</taxon>
        <taxon>Streptophyta</taxon>
        <taxon>Embryophyta</taxon>
        <taxon>Tracheophyta</taxon>
        <taxon>Spermatophyta</taxon>
        <taxon>Magnoliopsida</taxon>
        <taxon>Magnoliidae</taxon>
        <taxon>Piperales</taxon>
        <taxon>Aristolochiaceae</taxon>
        <taxon>Aristolochia</taxon>
    </lineage>
</organism>
<dbReference type="EMBL" id="JAINDJ010000006">
    <property type="protein sequence ID" value="KAG9444427.1"/>
    <property type="molecule type" value="Genomic_DNA"/>
</dbReference>
<evidence type="ECO:0000259" key="6">
    <source>
        <dbReference type="PROSITE" id="PS51698"/>
    </source>
</evidence>
<dbReference type="InterPro" id="IPR058678">
    <property type="entry name" value="ARM_PUB"/>
</dbReference>
<dbReference type="InterPro" id="IPR016024">
    <property type="entry name" value="ARM-type_fold"/>
</dbReference>
<comment type="caution">
    <text evidence="7">The sequence shown here is derived from an EMBL/GenBank/DDBJ whole genome shotgun (WGS) entry which is preliminary data.</text>
</comment>
<evidence type="ECO:0000256" key="2">
    <source>
        <dbReference type="ARBA" id="ARBA00004906"/>
    </source>
</evidence>
<dbReference type="GO" id="GO:0061630">
    <property type="term" value="F:ubiquitin protein ligase activity"/>
    <property type="evidence" value="ECO:0007669"/>
    <property type="project" value="UniProtKB-UniRule"/>
</dbReference>
<keyword evidence="4 5" id="KW-0833">Ubl conjugation pathway</keyword>